<name>A0AAD6ZKA7_9AGAR</name>
<evidence type="ECO:0000256" key="1">
    <source>
        <dbReference type="SAM" id="MobiDB-lite"/>
    </source>
</evidence>
<evidence type="ECO:0000313" key="3">
    <source>
        <dbReference type="Proteomes" id="UP001218218"/>
    </source>
</evidence>
<sequence>MAVAGAGYRRRGVNTGEMPLEPYALTLEYSSVFALVLAQQPRKRVALRRLDVKDGVGDDRCASNMQCGLFAGDWRIHRSLDHLGSIGLEGNVREEAFRMPVAAADIAVAPWRVEMARSSVVPANPASLFGPGRGVNSVLFLRVRGIGRRRIGKKAPFFLDANIHAVGTNWDHCHPCAARKQRQGAGLRTPQNLKSSQRKEAGRPSASTCHGEGGGSTRRWYIVWQTAVGVTGRRGMTCKMLAKMVVHAHRHKEAVATVSIVGVGI</sequence>
<protein>
    <submittedName>
        <fullName evidence="2">Uncharacterized protein</fullName>
    </submittedName>
</protein>
<reference evidence="2" key="1">
    <citation type="submission" date="2023-03" db="EMBL/GenBank/DDBJ databases">
        <title>Massive genome expansion in bonnet fungi (Mycena s.s.) driven by repeated elements and novel gene families across ecological guilds.</title>
        <authorList>
            <consortium name="Lawrence Berkeley National Laboratory"/>
            <person name="Harder C.B."/>
            <person name="Miyauchi S."/>
            <person name="Viragh M."/>
            <person name="Kuo A."/>
            <person name="Thoen E."/>
            <person name="Andreopoulos B."/>
            <person name="Lu D."/>
            <person name="Skrede I."/>
            <person name="Drula E."/>
            <person name="Henrissat B."/>
            <person name="Morin E."/>
            <person name="Kohler A."/>
            <person name="Barry K."/>
            <person name="LaButti K."/>
            <person name="Morin E."/>
            <person name="Salamov A."/>
            <person name="Lipzen A."/>
            <person name="Mereny Z."/>
            <person name="Hegedus B."/>
            <person name="Baldrian P."/>
            <person name="Stursova M."/>
            <person name="Weitz H."/>
            <person name="Taylor A."/>
            <person name="Grigoriev I.V."/>
            <person name="Nagy L.G."/>
            <person name="Martin F."/>
            <person name="Kauserud H."/>
        </authorList>
    </citation>
    <scope>NUCLEOTIDE SEQUENCE</scope>
    <source>
        <strain evidence="2">CBHHK002</strain>
    </source>
</reference>
<dbReference type="Proteomes" id="UP001218218">
    <property type="component" value="Unassembled WGS sequence"/>
</dbReference>
<organism evidence="2 3">
    <name type="scientific">Mycena albidolilacea</name>
    <dbReference type="NCBI Taxonomy" id="1033008"/>
    <lineage>
        <taxon>Eukaryota</taxon>
        <taxon>Fungi</taxon>
        <taxon>Dikarya</taxon>
        <taxon>Basidiomycota</taxon>
        <taxon>Agaricomycotina</taxon>
        <taxon>Agaricomycetes</taxon>
        <taxon>Agaricomycetidae</taxon>
        <taxon>Agaricales</taxon>
        <taxon>Marasmiineae</taxon>
        <taxon>Mycenaceae</taxon>
        <taxon>Mycena</taxon>
    </lineage>
</organism>
<accession>A0AAD6ZKA7</accession>
<proteinExistence type="predicted"/>
<gene>
    <name evidence="2" type="ORF">DFH08DRAFT_816771</name>
</gene>
<evidence type="ECO:0000313" key="2">
    <source>
        <dbReference type="EMBL" id="KAJ7326454.1"/>
    </source>
</evidence>
<dbReference type="AlphaFoldDB" id="A0AAD6ZKA7"/>
<feature type="region of interest" description="Disordered" evidence="1">
    <location>
        <begin position="181"/>
        <end position="214"/>
    </location>
</feature>
<dbReference type="EMBL" id="JARIHO010000042">
    <property type="protein sequence ID" value="KAJ7326454.1"/>
    <property type="molecule type" value="Genomic_DNA"/>
</dbReference>
<comment type="caution">
    <text evidence="2">The sequence shown here is derived from an EMBL/GenBank/DDBJ whole genome shotgun (WGS) entry which is preliminary data.</text>
</comment>
<keyword evidence="3" id="KW-1185">Reference proteome</keyword>